<dbReference type="Proteomes" id="UP001174909">
    <property type="component" value="Unassembled WGS sequence"/>
</dbReference>
<dbReference type="FunFam" id="2.60.260.20:FF:000003">
    <property type="entry name" value="DnaJ subfamily A member 2"/>
    <property type="match status" value="1"/>
</dbReference>
<evidence type="ECO:0000256" key="1">
    <source>
        <dbReference type="ARBA" id="ARBA00022723"/>
    </source>
</evidence>
<name>A0AA35VY42_GEOBA</name>
<evidence type="ECO:0000256" key="5">
    <source>
        <dbReference type="SAM" id="MobiDB-lite"/>
    </source>
</evidence>
<gene>
    <name evidence="7" type="ORF">GBAR_LOCUS2191</name>
</gene>
<dbReference type="GO" id="GO:0008270">
    <property type="term" value="F:zinc ion binding"/>
    <property type="evidence" value="ECO:0007669"/>
    <property type="project" value="UniProtKB-KW"/>
</dbReference>
<dbReference type="Pfam" id="PF01556">
    <property type="entry name" value="DnaJ_C"/>
    <property type="match status" value="1"/>
</dbReference>
<dbReference type="Gene3D" id="2.60.260.20">
    <property type="entry name" value="Urease metallochaperone UreE, N-terminal domain"/>
    <property type="match status" value="1"/>
</dbReference>
<comment type="caution">
    <text evidence="7">The sequence shown here is derived from an EMBL/GenBank/DDBJ whole genome shotgun (WGS) entry which is preliminary data.</text>
</comment>
<evidence type="ECO:0000256" key="2">
    <source>
        <dbReference type="ARBA" id="ARBA00022737"/>
    </source>
</evidence>
<dbReference type="PANTHER" id="PTHR43888">
    <property type="entry name" value="DNAJ-LIKE-2, ISOFORM A-RELATED"/>
    <property type="match status" value="1"/>
</dbReference>
<keyword evidence="2" id="KW-0677">Repeat</keyword>
<keyword evidence="3" id="KW-0863">Zinc-finger</keyword>
<sequence>MEIELSEALCGLKRIIRTLDDRQLVISTHAGDVIKHGDVKVVLNEGMPHHKNPFDKGRLIINFKVRFPVSHFLPEPKLEQLSKLLPPPSQDPEKMDTEQDPEDYLEAELEDIDPETENRRRRMSGHGGGYSDRTRIRMEGGGPGVSCQTQ</sequence>
<keyword evidence="8" id="KW-1185">Reference proteome</keyword>
<dbReference type="GO" id="GO:0006457">
    <property type="term" value="P:protein folding"/>
    <property type="evidence" value="ECO:0007669"/>
    <property type="project" value="InterPro"/>
</dbReference>
<dbReference type="InterPro" id="IPR044713">
    <property type="entry name" value="DNJA1/2-like"/>
</dbReference>
<keyword evidence="1" id="KW-0479">Metal-binding</keyword>
<dbReference type="EMBL" id="CASHTH010000319">
    <property type="protein sequence ID" value="CAI7997605.1"/>
    <property type="molecule type" value="Genomic_DNA"/>
</dbReference>
<dbReference type="InterPro" id="IPR008971">
    <property type="entry name" value="HSP40/DnaJ_pept-bd"/>
</dbReference>
<dbReference type="AlphaFoldDB" id="A0AA35VY42"/>
<evidence type="ECO:0000256" key="4">
    <source>
        <dbReference type="ARBA" id="ARBA00022833"/>
    </source>
</evidence>
<dbReference type="GO" id="GO:0030544">
    <property type="term" value="F:Hsp70 protein binding"/>
    <property type="evidence" value="ECO:0007669"/>
    <property type="project" value="InterPro"/>
</dbReference>
<protein>
    <submittedName>
        <fullName evidence="7">DnaJ homolog subfamily A member 1</fullName>
    </submittedName>
</protein>
<accession>A0AA35VY42</accession>
<proteinExistence type="predicted"/>
<evidence type="ECO:0000313" key="8">
    <source>
        <dbReference type="Proteomes" id="UP001174909"/>
    </source>
</evidence>
<feature type="compositionally biased region" description="Acidic residues" evidence="5">
    <location>
        <begin position="98"/>
        <end position="115"/>
    </location>
</feature>
<dbReference type="GO" id="GO:0051082">
    <property type="term" value="F:unfolded protein binding"/>
    <property type="evidence" value="ECO:0007669"/>
    <property type="project" value="InterPro"/>
</dbReference>
<dbReference type="SUPFAM" id="SSF49493">
    <property type="entry name" value="HSP40/DnaJ peptide-binding domain"/>
    <property type="match status" value="1"/>
</dbReference>
<evidence type="ECO:0000256" key="3">
    <source>
        <dbReference type="ARBA" id="ARBA00022771"/>
    </source>
</evidence>
<reference evidence="7" key="1">
    <citation type="submission" date="2023-03" db="EMBL/GenBank/DDBJ databases">
        <authorList>
            <person name="Steffen K."/>
            <person name="Cardenas P."/>
        </authorList>
    </citation>
    <scope>NUCLEOTIDE SEQUENCE</scope>
</reference>
<feature type="region of interest" description="Disordered" evidence="5">
    <location>
        <begin position="80"/>
        <end position="150"/>
    </location>
</feature>
<organism evidence="7 8">
    <name type="scientific">Geodia barretti</name>
    <name type="common">Barrett's horny sponge</name>
    <dbReference type="NCBI Taxonomy" id="519541"/>
    <lineage>
        <taxon>Eukaryota</taxon>
        <taxon>Metazoa</taxon>
        <taxon>Porifera</taxon>
        <taxon>Demospongiae</taxon>
        <taxon>Heteroscleromorpha</taxon>
        <taxon>Tetractinellida</taxon>
        <taxon>Astrophorina</taxon>
        <taxon>Geodiidae</taxon>
        <taxon>Geodia</taxon>
    </lineage>
</organism>
<evidence type="ECO:0000313" key="7">
    <source>
        <dbReference type="EMBL" id="CAI7997605.1"/>
    </source>
</evidence>
<dbReference type="InterPro" id="IPR002939">
    <property type="entry name" value="DnaJ_C"/>
</dbReference>
<evidence type="ECO:0000259" key="6">
    <source>
        <dbReference type="Pfam" id="PF01556"/>
    </source>
</evidence>
<keyword evidence="4" id="KW-0862">Zinc</keyword>
<feature type="domain" description="Chaperone DnaJ C-terminal" evidence="6">
    <location>
        <begin position="2"/>
        <end position="68"/>
    </location>
</feature>